<comment type="pathway">
    <text evidence="3">Lipid metabolism.</text>
</comment>
<dbReference type="Gene3D" id="3.40.120.10">
    <property type="entry name" value="Alpha-D-Glucose-1,6-Bisphosphate, subunit A, domain 3"/>
    <property type="match status" value="3"/>
</dbReference>
<dbReference type="EMBL" id="MCHY01000009">
    <property type="protein sequence ID" value="RKD23086.1"/>
    <property type="molecule type" value="Genomic_DNA"/>
</dbReference>
<evidence type="ECO:0000256" key="3">
    <source>
        <dbReference type="ARBA" id="ARBA00005189"/>
    </source>
</evidence>
<evidence type="ECO:0000313" key="17">
    <source>
        <dbReference type="Proteomes" id="UP000284219"/>
    </source>
</evidence>
<dbReference type="SUPFAM" id="SSF55957">
    <property type="entry name" value="Phosphoglucomutase, C-terminal domain"/>
    <property type="match status" value="1"/>
</dbReference>
<evidence type="ECO:0000259" key="14">
    <source>
        <dbReference type="Pfam" id="PF02879"/>
    </source>
</evidence>
<dbReference type="Pfam" id="PF02880">
    <property type="entry name" value="PGM_PMM_III"/>
    <property type="match status" value="1"/>
</dbReference>
<evidence type="ECO:0000256" key="9">
    <source>
        <dbReference type="ARBA" id="ARBA00039995"/>
    </source>
</evidence>
<evidence type="ECO:0000256" key="8">
    <source>
        <dbReference type="ARBA" id="ARBA00023235"/>
    </source>
</evidence>
<dbReference type="SUPFAM" id="SSF53738">
    <property type="entry name" value="Phosphoglucomutase, first 3 domains"/>
    <property type="match status" value="3"/>
</dbReference>
<dbReference type="Proteomes" id="UP000284219">
    <property type="component" value="Unassembled WGS sequence"/>
</dbReference>
<protein>
    <recommendedName>
        <fullName evidence="9">Phosphoglucomutase</fullName>
    </recommendedName>
    <alternativeName>
        <fullName evidence="11">Alpha-phosphoglucomutase</fullName>
    </alternativeName>
    <alternativeName>
        <fullName evidence="10">Glucose phosphomutase</fullName>
    </alternativeName>
</protein>
<evidence type="ECO:0000256" key="12">
    <source>
        <dbReference type="RuleBase" id="RU004326"/>
    </source>
</evidence>
<dbReference type="InterPro" id="IPR036900">
    <property type="entry name" value="A-D-PHexomutase_C_sf"/>
</dbReference>
<name>A0A419SH29_9BACL</name>
<evidence type="ECO:0000259" key="13">
    <source>
        <dbReference type="Pfam" id="PF02878"/>
    </source>
</evidence>
<comment type="similarity">
    <text evidence="4 12">Belongs to the phosphohexose mutase family.</text>
</comment>
<keyword evidence="8" id="KW-0413">Isomerase</keyword>
<comment type="caution">
    <text evidence="16">The sequence shown here is derived from an EMBL/GenBank/DDBJ whole genome shotgun (WGS) entry which is preliminary data.</text>
</comment>
<gene>
    <name evidence="16" type="ORF">BEP19_12740</name>
</gene>
<evidence type="ECO:0000256" key="6">
    <source>
        <dbReference type="ARBA" id="ARBA00022723"/>
    </source>
</evidence>
<dbReference type="AlphaFoldDB" id="A0A419SH29"/>
<dbReference type="Gene3D" id="3.30.310.50">
    <property type="entry name" value="Alpha-D-phosphohexomutase, C-terminal domain"/>
    <property type="match status" value="1"/>
</dbReference>
<dbReference type="InterPro" id="IPR005841">
    <property type="entry name" value="Alpha-D-phosphohexomutase_SF"/>
</dbReference>
<evidence type="ECO:0000256" key="10">
    <source>
        <dbReference type="ARBA" id="ARBA00041398"/>
    </source>
</evidence>
<dbReference type="InterPro" id="IPR016055">
    <property type="entry name" value="A-D-PHexomutase_a/b/a-I/II/III"/>
</dbReference>
<dbReference type="PRINTS" id="PR00509">
    <property type="entry name" value="PGMPMM"/>
</dbReference>
<reference evidence="16 17" key="1">
    <citation type="submission" date="2016-08" db="EMBL/GenBank/DDBJ databases">
        <title>Novel Firmicute Genomes.</title>
        <authorList>
            <person name="Poppleton D.I."/>
            <person name="Gribaldo S."/>
        </authorList>
    </citation>
    <scope>NUCLEOTIDE SEQUENCE [LARGE SCALE GENOMIC DNA]</scope>
    <source>
        <strain evidence="16 17">RAOx-1</strain>
    </source>
</reference>
<comment type="cofactor">
    <cofactor evidence="1">
        <name>Mg(2+)</name>
        <dbReference type="ChEBI" id="CHEBI:18420"/>
    </cofactor>
</comment>
<feature type="domain" description="Alpha-D-phosphohexomutase alpha/beta/alpha" evidence="15">
    <location>
        <begin position="324"/>
        <end position="445"/>
    </location>
</feature>
<evidence type="ECO:0000313" key="16">
    <source>
        <dbReference type="EMBL" id="RKD23086.1"/>
    </source>
</evidence>
<dbReference type="CDD" id="cd05799">
    <property type="entry name" value="PGM2"/>
    <property type="match status" value="1"/>
</dbReference>
<proteinExistence type="inferred from homology"/>
<dbReference type="Pfam" id="PF02878">
    <property type="entry name" value="PGM_PMM_I"/>
    <property type="match status" value="1"/>
</dbReference>
<keyword evidence="17" id="KW-1185">Reference proteome</keyword>
<dbReference type="GO" id="GO:0000287">
    <property type="term" value="F:magnesium ion binding"/>
    <property type="evidence" value="ECO:0007669"/>
    <property type="project" value="InterPro"/>
</dbReference>
<dbReference type="InterPro" id="IPR005846">
    <property type="entry name" value="A-D-PHexomutase_a/b/a-III"/>
</dbReference>
<dbReference type="InterPro" id="IPR005844">
    <property type="entry name" value="A-D-PHexomutase_a/b/a-I"/>
</dbReference>
<dbReference type="GO" id="GO:0008973">
    <property type="term" value="F:phosphopentomutase activity"/>
    <property type="evidence" value="ECO:0007669"/>
    <property type="project" value="TreeGrafter"/>
</dbReference>
<dbReference type="GO" id="GO:0005975">
    <property type="term" value="P:carbohydrate metabolic process"/>
    <property type="evidence" value="ECO:0007669"/>
    <property type="project" value="InterPro"/>
</dbReference>
<keyword evidence="5" id="KW-0597">Phosphoprotein</keyword>
<evidence type="ECO:0000256" key="5">
    <source>
        <dbReference type="ARBA" id="ARBA00022553"/>
    </source>
</evidence>
<dbReference type="OrthoDB" id="9806956at2"/>
<organism evidence="16 17">
    <name type="scientific">Ammoniphilus oxalaticus</name>
    <dbReference type="NCBI Taxonomy" id="66863"/>
    <lineage>
        <taxon>Bacteria</taxon>
        <taxon>Bacillati</taxon>
        <taxon>Bacillota</taxon>
        <taxon>Bacilli</taxon>
        <taxon>Bacillales</taxon>
        <taxon>Paenibacillaceae</taxon>
        <taxon>Aneurinibacillus group</taxon>
        <taxon>Ammoniphilus</taxon>
    </lineage>
</organism>
<dbReference type="PANTHER" id="PTHR45745:SF1">
    <property type="entry name" value="PHOSPHOGLUCOMUTASE 2B-RELATED"/>
    <property type="match status" value="1"/>
</dbReference>
<feature type="domain" description="Alpha-D-phosphohexomutase alpha/beta/alpha" evidence="14">
    <location>
        <begin position="210"/>
        <end position="317"/>
    </location>
</feature>
<evidence type="ECO:0000256" key="2">
    <source>
        <dbReference type="ARBA" id="ARBA00005164"/>
    </source>
</evidence>
<evidence type="ECO:0000256" key="1">
    <source>
        <dbReference type="ARBA" id="ARBA00001946"/>
    </source>
</evidence>
<keyword evidence="7 12" id="KW-0460">Magnesium</keyword>
<feature type="domain" description="Alpha-D-phosphohexomutase alpha/beta/alpha" evidence="13">
    <location>
        <begin position="43"/>
        <end position="182"/>
    </location>
</feature>
<dbReference type="Pfam" id="PF02879">
    <property type="entry name" value="PGM_PMM_II"/>
    <property type="match status" value="1"/>
</dbReference>
<dbReference type="GO" id="GO:0006166">
    <property type="term" value="P:purine ribonucleoside salvage"/>
    <property type="evidence" value="ECO:0007669"/>
    <property type="project" value="TreeGrafter"/>
</dbReference>
<evidence type="ECO:0000256" key="7">
    <source>
        <dbReference type="ARBA" id="ARBA00022842"/>
    </source>
</evidence>
<keyword evidence="6 12" id="KW-0479">Metal-binding</keyword>
<accession>A0A419SH29</accession>
<evidence type="ECO:0000259" key="15">
    <source>
        <dbReference type="Pfam" id="PF02880"/>
    </source>
</evidence>
<sequence>MGYKAQYERWLNHPHLDADMKQQLQQLQGNEKEMEDSFYKVLAFGTGGLRGVIGPGTNRMNKYIVRKVTQGLAAYISRQGEDAKKRGVAIAFDSRHQSPEFAQEAGRVLAQNGIKAYVFRELRPTPELSFAVRHLGASGGIMITASHNPSEYNGYKVYGNDGAQLSNEASDAVTAEINQIDDELLVPAMDLETAERAGLFEWIGAEVDDAYQAELRGLVFQPAEHNRDFKIVFTPLHGTGNEPVRRILGAMGFEHVYVVPEQELPDPNFSTVKSPNPEDLEAFKLAIALADEKGADMILGTDPDTDRAGVVVRDEKGEFQPLTGNELGALMLDYILSQRQQKGDLPANGTVIKTIVTSQMGASVADRYGLETLDTLTGFKYIGEKMREFEQSGEKTFLFGYEESYGYLVGTFCRDKDAVQACMMAAEMGAYYGKQGLTLYQALLRLYEKVGFYKEDLASLTLKGVDGAEQIARMMDDLRSNPPAQIGSLGVTEVKDYQQGIEGLPKSNVMKFVMNDESWFAARPSGTEPKIKFYFGVKGASLDDATSKLQTLRADVMAMVEA</sequence>
<evidence type="ECO:0000256" key="4">
    <source>
        <dbReference type="ARBA" id="ARBA00010231"/>
    </source>
</evidence>
<dbReference type="PANTHER" id="PTHR45745">
    <property type="entry name" value="PHOSPHOMANNOMUTASE 45A"/>
    <property type="match status" value="1"/>
</dbReference>
<dbReference type="PROSITE" id="PS00710">
    <property type="entry name" value="PGM_PMM"/>
    <property type="match status" value="1"/>
</dbReference>
<dbReference type="RefSeq" id="WP_120190575.1">
    <property type="nucleotide sequence ID" value="NZ_MCHY01000009.1"/>
</dbReference>
<evidence type="ECO:0000256" key="11">
    <source>
        <dbReference type="ARBA" id="ARBA00041467"/>
    </source>
</evidence>
<dbReference type="InterPro" id="IPR016066">
    <property type="entry name" value="A-D-PHexomutase_CS"/>
</dbReference>
<comment type="pathway">
    <text evidence="2">Glycolipid metabolism; diglucosyl-diacylglycerol biosynthesis.</text>
</comment>
<dbReference type="InterPro" id="IPR005845">
    <property type="entry name" value="A-D-PHexomutase_a/b/a-II"/>
</dbReference>